<sequence>MKRTYHNTMKWLTVFALWTGVSSAYSATFDWSSTGWNDGDLSGSYTDVDGSGINITVAVTGNTNKFNSGYPKLDDSNGNLNNDHLMEYPDYDDNTQSVTTTFKFSVPVKLSSLIWRDVDAMNDGNNLFDDKIVVSAKDVDGNTVYPNNATLGSDIQDDGNGAYEAKNNNANYSPTDAAATFQIDLDSTYVTEFSYTYTSGDGISNNDNPTGQATWFDNFNFEPRDTDGDGVPDFKDIDDDNDGILDTVEKPAVSLSNTNSGTIPDDGYPNDCLDRTFTMSKTGVVSNVTIDVDIDHTWRGDLVVSLISPNNTSVDLTSDNGGGYDNLKVLFDDSASGTITDYNADMNPPPQIVLRPEGTLSAFNGEDSSGTWTLHMCDDASADEGTFNSAQLNITDIQDNDGDGIEDYLDLDSDNDGIPDNVEAQSTGSYTAPSGTDTDGDGLDDAYDPDNGGTAVPLPDTDGNGIRDNLDSDSDGDGITDCEEGLNGNIYNKACPIDSSSTINANGVVDWADNNSGGYGSPNLGIDKPDPDNGGTKLEDEITGNDEAAYREILCGKAQRELTPFNWVVVSVPCDTGSATISDLFGTSLGTYGDNDNWVMYRQNTQYTGSNSNDMEEMAATDTMVPGKGYWLIVDDSKKDANTGKVTMKLDETVSGITGQTAMDPKSNYGGVGTNDDGFDEVMGYNNLPDSQNGIKSKVMIGNPFVRTIHLGRIYYSNDTLGQTYYPMTDATHTGTYVEQYFYAHDDTDLTSTGYIALDPNSTPGFGDAADPMLGFWMLIKDDAVSGTSSTGNAITYPFEK</sequence>
<evidence type="ECO:0000313" key="5">
    <source>
        <dbReference type="EMBL" id="SFV58246.1"/>
    </source>
</evidence>
<feature type="region of interest" description="Disordered" evidence="3">
    <location>
        <begin position="397"/>
        <end position="481"/>
    </location>
</feature>
<feature type="compositionally biased region" description="Polar residues" evidence="3">
    <location>
        <begin position="423"/>
        <end position="434"/>
    </location>
</feature>
<proteinExistence type="predicted"/>
<organism evidence="5">
    <name type="scientific">hydrothermal vent metagenome</name>
    <dbReference type="NCBI Taxonomy" id="652676"/>
    <lineage>
        <taxon>unclassified sequences</taxon>
        <taxon>metagenomes</taxon>
        <taxon>ecological metagenomes</taxon>
    </lineage>
</organism>
<feature type="compositionally biased region" description="Acidic residues" evidence="3">
    <location>
        <begin position="471"/>
        <end position="481"/>
    </location>
</feature>
<dbReference type="Pfam" id="PF01483">
    <property type="entry name" value="P_proprotein"/>
    <property type="match status" value="1"/>
</dbReference>
<evidence type="ECO:0000259" key="4">
    <source>
        <dbReference type="PROSITE" id="PS51829"/>
    </source>
</evidence>
<dbReference type="InterPro" id="IPR008979">
    <property type="entry name" value="Galactose-bd-like_sf"/>
</dbReference>
<dbReference type="PROSITE" id="PS51829">
    <property type="entry name" value="P_HOMO_B"/>
    <property type="match status" value="1"/>
</dbReference>
<evidence type="ECO:0000256" key="2">
    <source>
        <dbReference type="ARBA" id="ARBA00022801"/>
    </source>
</evidence>
<keyword evidence="2" id="KW-0378">Hydrolase</keyword>
<gene>
    <name evidence="5" type="ORF">MNB_SV-10-1411</name>
</gene>
<dbReference type="SUPFAM" id="SSF49785">
    <property type="entry name" value="Galactose-binding domain-like"/>
    <property type="match status" value="1"/>
</dbReference>
<dbReference type="GO" id="GO:0006508">
    <property type="term" value="P:proteolysis"/>
    <property type="evidence" value="ECO:0007669"/>
    <property type="project" value="UniProtKB-KW"/>
</dbReference>
<dbReference type="Gene3D" id="2.60.120.260">
    <property type="entry name" value="Galactose-binding domain-like"/>
    <property type="match status" value="1"/>
</dbReference>
<feature type="domain" description="P/Homo B" evidence="4">
    <location>
        <begin position="247"/>
        <end position="400"/>
    </location>
</feature>
<dbReference type="GO" id="GO:0004252">
    <property type="term" value="F:serine-type endopeptidase activity"/>
    <property type="evidence" value="ECO:0007669"/>
    <property type="project" value="InterPro"/>
</dbReference>
<feature type="compositionally biased region" description="Acidic residues" evidence="3">
    <location>
        <begin position="438"/>
        <end position="448"/>
    </location>
</feature>
<keyword evidence="1" id="KW-0645">Protease</keyword>
<name>A0A1W1BXJ0_9ZZZZ</name>
<dbReference type="InterPro" id="IPR002884">
    <property type="entry name" value="P_dom"/>
</dbReference>
<reference evidence="5" key="1">
    <citation type="submission" date="2016-10" db="EMBL/GenBank/DDBJ databases">
        <authorList>
            <person name="de Groot N.N."/>
        </authorList>
    </citation>
    <scope>NUCLEOTIDE SEQUENCE</scope>
</reference>
<evidence type="ECO:0000256" key="3">
    <source>
        <dbReference type="SAM" id="MobiDB-lite"/>
    </source>
</evidence>
<accession>A0A1W1BXJ0</accession>
<dbReference type="EMBL" id="FPHL01000016">
    <property type="protein sequence ID" value="SFV58246.1"/>
    <property type="molecule type" value="Genomic_DNA"/>
</dbReference>
<protein>
    <submittedName>
        <fullName evidence="5">Internalin, putative</fullName>
    </submittedName>
</protein>
<feature type="compositionally biased region" description="Acidic residues" evidence="3">
    <location>
        <begin position="398"/>
        <end position="417"/>
    </location>
</feature>
<evidence type="ECO:0000256" key="1">
    <source>
        <dbReference type="ARBA" id="ARBA00022670"/>
    </source>
</evidence>
<dbReference type="AlphaFoldDB" id="A0A1W1BXJ0"/>